<reference evidence="1 2" key="1">
    <citation type="journal article" date="2015" name="Genome Biol. Evol.">
        <title>Comparative Genomics of a Bacterivorous Green Alga Reveals Evolutionary Causalities and Consequences of Phago-Mixotrophic Mode of Nutrition.</title>
        <authorList>
            <person name="Burns J.A."/>
            <person name="Paasch A."/>
            <person name="Narechania A."/>
            <person name="Kim E."/>
        </authorList>
    </citation>
    <scope>NUCLEOTIDE SEQUENCE [LARGE SCALE GENOMIC DNA]</scope>
    <source>
        <strain evidence="1 2">PLY_AMNH</strain>
    </source>
</reference>
<dbReference type="EMBL" id="LGRX02002669">
    <property type="protein sequence ID" value="KAK3283722.1"/>
    <property type="molecule type" value="Genomic_DNA"/>
</dbReference>
<dbReference type="AlphaFoldDB" id="A0AAE0GT84"/>
<proteinExistence type="predicted"/>
<protein>
    <submittedName>
        <fullName evidence="1">Uncharacterized protein</fullName>
    </submittedName>
</protein>
<dbReference type="Proteomes" id="UP001190700">
    <property type="component" value="Unassembled WGS sequence"/>
</dbReference>
<sequence length="172" mass="18298">MCRYFNNRIVNSSSDINQMPSEGPGLSDAEDVQRERMAEARTSLPKEGRYFTEVQAGQMAAAIEREGQVHMAEEVHDEVVIIESTSPVHLYELCHGFVTADGSAGASEIPVPVAAYVTAAEGVAVPETTALDISGAATPQSDTVVSTASLPSVPQYSADNIFVRLRSLGADI</sequence>
<evidence type="ECO:0000313" key="1">
    <source>
        <dbReference type="EMBL" id="KAK3283722.1"/>
    </source>
</evidence>
<accession>A0AAE0GT84</accession>
<name>A0AAE0GT84_9CHLO</name>
<gene>
    <name evidence="1" type="ORF">CYMTET_8582</name>
</gene>
<organism evidence="1 2">
    <name type="scientific">Cymbomonas tetramitiformis</name>
    <dbReference type="NCBI Taxonomy" id="36881"/>
    <lineage>
        <taxon>Eukaryota</taxon>
        <taxon>Viridiplantae</taxon>
        <taxon>Chlorophyta</taxon>
        <taxon>Pyramimonadophyceae</taxon>
        <taxon>Pyramimonadales</taxon>
        <taxon>Pyramimonadaceae</taxon>
        <taxon>Cymbomonas</taxon>
    </lineage>
</organism>
<evidence type="ECO:0000313" key="2">
    <source>
        <dbReference type="Proteomes" id="UP001190700"/>
    </source>
</evidence>
<comment type="caution">
    <text evidence="1">The sequence shown here is derived from an EMBL/GenBank/DDBJ whole genome shotgun (WGS) entry which is preliminary data.</text>
</comment>
<keyword evidence="2" id="KW-1185">Reference proteome</keyword>